<keyword evidence="2" id="KW-1185">Reference proteome</keyword>
<dbReference type="AlphaFoldDB" id="A0AAD1VMQ6"/>
<organism evidence="1 2">
    <name type="scientific">Pelobates cultripes</name>
    <name type="common">Western spadefoot toad</name>
    <dbReference type="NCBI Taxonomy" id="61616"/>
    <lineage>
        <taxon>Eukaryota</taxon>
        <taxon>Metazoa</taxon>
        <taxon>Chordata</taxon>
        <taxon>Craniata</taxon>
        <taxon>Vertebrata</taxon>
        <taxon>Euteleostomi</taxon>
        <taxon>Amphibia</taxon>
        <taxon>Batrachia</taxon>
        <taxon>Anura</taxon>
        <taxon>Pelobatoidea</taxon>
        <taxon>Pelobatidae</taxon>
        <taxon>Pelobates</taxon>
    </lineage>
</organism>
<reference evidence="1" key="1">
    <citation type="submission" date="2022-03" db="EMBL/GenBank/DDBJ databases">
        <authorList>
            <person name="Alioto T."/>
            <person name="Alioto T."/>
            <person name="Gomez Garrido J."/>
        </authorList>
    </citation>
    <scope>NUCLEOTIDE SEQUENCE</scope>
</reference>
<protein>
    <submittedName>
        <fullName evidence="1">Uncharacterized protein</fullName>
    </submittedName>
</protein>
<gene>
    <name evidence="1" type="ORF">PECUL_23A005409</name>
</gene>
<dbReference type="Proteomes" id="UP001295444">
    <property type="component" value="Chromosome 01"/>
</dbReference>
<name>A0AAD1VMQ6_PELCU</name>
<accession>A0AAD1VMQ6</accession>
<dbReference type="EMBL" id="OW240912">
    <property type="protein sequence ID" value="CAH2220459.1"/>
    <property type="molecule type" value="Genomic_DNA"/>
</dbReference>
<sequence>MRIATSYLRRHTMCAVHARSNIPLAQAHNGKLPRMRIATSHMRSHTIMSAARSNIPLAHAHNGKLPRMHIATPYLRRRNTKTN</sequence>
<evidence type="ECO:0000313" key="1">
    <source>
        <dbReference type="EMBL" id="CAH2220459.1"/>
    </source>
</evidence>
<proteinExistence type="predicted"/>
<evidence type="ECO:0000313" key="2">
    <source>
        <dbReference type="Proteomes" id="UP001295444"/>
    </source>
</evidence>